<protein>
    <submittedName>
        <fullName evidence="1">Uncharacterized protein</fullName>
    </submittedName>
</protein>
<evidence type="ECO:0000313" key="1">
    <source>
        <dbReference type="EMBL" id="DAE20730.1"/>
    </source>
</evidence>
<proteinExistence type="predicted"/>
<sequence length="38" mass="4471">MAFTCCNRLLYYRRFHSLGASHDRLADLDGCLHTFRLP</sequence>
<reference evidence="1" key="1">
    <citation type="journal article" date="2021" name="Proc. Natl. Acad. Sci. U.S.A.">
        <title>A Catalog of Tens of Thousands of Viruses from Human Metagenomes Reveals Hidden Associations with Chronic Diseases.</title>
        <authorList>
            <person name="Tisza M.J."/>
            <person name="Buck C.B."/>
        </authorList>
    </citation>
    <scope>NUCLEOTIDE SEQUENCE</scope>
    <source>
        <strain evidence="1">CtsoB6</strain>
    </source>
</reference>
<accession>A0A8S5QP01</accession>
<dbReference type="EMBL" id="BK015700">
    <property type="protein sequence ID" value="DAE20730.1"/>
    <property type="molecule type" value="Genomic_DNA"/>
</dbReference>
<organism evidence="1">
    <name type="scientific">Siphoviridae sp. ctsoB6</name>
    <dbReference type="NCBI Taxonomy" id="2826487"/>
    <lineage>
        <taxon>Viruses</taxon>
        <taxon>Duplodnaviria</taxon>
        <taxon>Heunggongvirae</taxon>
        <taxon>Uroviricota</taxon>
        <taxon>Caudoviricetes</taxon>
    </lineage>
</organism>
<name>A0A8S5QP01_9CAUD</name>